<protein>
    <submittedName>
        <fullName evidence="1">Uncharacterized protein</fullName>
    </submittedName>
</protein>
<dbReference type="RefSeq" id="WP_176885122.1">
    <property type="nucleotide sequence ID" value="NZ_FNAN01000018.1"/>
</dbReference>
<dbReference type="Proteomes" id="UP000198748">
    <property type="component" value="Unassembled WGS sequence"/>
</dbReference>
<reference evidence="2" key="1">
    <citation type="submission" date="2016-10" db="EMBL/GenBank/DDBJ databases">
        <authorList>
            <person name="Varghese N."/>
            <person name="Submissions S."/>
        </authorList>
    </citation>
    <scope>NUCLEOTIDE SEQUENCE [LARGE SCALE GENOMIC DNA]</scope>
    <source>
        <strain evidence="2">DSM 25329</strain>
    </source>
</reference>
<sequence>MSKYDFKRFHIRSMNAGSDQERAAINQELKDLYASLPDDEKKIFNEELQHFLTHEVARIKSDYESVKGLNQPN</sequence>
<keyword evidence="2" id="KW-1185">Reference proteome</keyword>
<evidence type="ECO:0000313" key="2">
    <source>
        <dbReference type="Proteomes" id="UP000198748"/>
    </source>
</evidence>
<evidence type="ECO:0000313" key="1">
    <source>
        <dbReference type="EMBL" id="SDG39011.1"/>
    </source>
</evidence>
<proteinExistence type="predicted"/>
<name>A0A1G7TV58_9BACT</name>
<organism evidence="1 2">
    <name type="scientific">Dyadobacter soli</name>
    <dbReference type="NCBI Taxonomy" id="659014"/>
    <lineage>
        <taxon>Bacteria</taxon>
        <taxon>Pseudomonadati</taxon>
        <taxon>Bacteroidota</taxon>
        <taxon>Cytophagia</taxon>
        <taxon>Cytophagales</taxon>
        <taxon>Spirosomataceae</taxon>
        <taxon>Dyadobacter</taxon>
    </lineage>
</organism>
<dbReference type="AlphaFoldDB" id="A0A1G7TV58"/>
<accession>A0A1G7TV58</accession>
<dbReference type="EMBL" id="FNAN01000018">
    <property type="protein sequence ID" value="SDG39011.1"/>
    <property type="molecule type" value="Genomic_DNA"/>
</dbReference>
<gene>
    <name evidence="1" type="ORF">SAMN04487996_11860</name>
</gene>